<dbReference type="Proteomes" id="UP001156318">
    <property type="component" value="Chromosome"/>
</dbReference>
<dbReference type="RefSeq" id="WP_264384896.1">
    <property type="nucleotide sequence ID" value="NZ_CP074352.1"/>
</dbReference>
<keyword evidence="2" id="KW-1133">Transmembrane helix</keyword>
<feature type="compositionally biased region" description="Basic residues" evidence="1">
    <location>
        <begin position="1"/>
        <end position="12"/>
    </location>
</feature>
<evidence type="ECO:0000256" key="2">
    <source>
        <dbReference type="SAM" id="Phobius"/>
    </source>
</evidence>
<organism evidence="3 4">
    <name type="scientific">Siccibacter colletis</name>
    <dbReference type="NCBI Taxonomy" id="1505757"/>
    <lineage>
        <taxon>Bacteria</taxon>
        <taxon>Pseudomonadati</taxon>
        <taxon>Pseudomonadota</taxon>
        <taxon>Gammaproteobacteria</taxon>
        <taxon>Enterobacterales</taxon>
        <taxon>Enterobacteriaceae</taxon>
        <taxon>Siccibacter</taxon>
    </lineage>
</organism>
<keyword evidence="2" id="KW-0472">Membrane</keyword>
<accession>A0ABY6JCI7</accession>
<evidence type="ECO:0000313" key="4">
    <source>
        <dbReference type="Proteomes" id="UP001156318"/>
    </source>
</evidence>
<feature type="region of interest" description="Disordered" evidence="1">
    <location>
        <begin position="1"/>
        <end position="28"/>
    </location>
</feature>
<proteinExistence type="predicted"/>
<keyword evidence="4" id="KW-1185">Reference proteome</keyword>
<evidence type="ECO:0000256" key="1">
    <source>
        <dbReference type="SAM" id="MobiDB-lite"/>
    </source>
</evidence>
<dbReference type="Pfam" id="PF06693">
    <property type="entry name" value="DUF1190"/>
    <property type="match status" value="1"/>
</dbReference>
<dbReference type="EMBL" id="CP074352">
    <property type="protein sequence ID" value="UYU31550.1"/>
    <property type="molecule type" value="Genomic_DNA"/>
</dbReference>
<dbReference type="InterPro" id="IPR009576">
    <property type="entry name" value="Biofilm_formation_YgiB"/>
</dbReference>
<feature type="transmembrane region" description="Helical" evidence="2">
    <location>
        <begin position="34"/>
        <end position="51"/>
    </location>
</feature>
<sequence>MAAARKTRKKRNLPSPVMRASDLEKGSWEKKRKGPTILTLAIMGGAAFFVLRGNSDEANANDGDGLYYGSPEACHADDHPLEACNAAWENARREFEKGIPSPMSWEQCFNSYQNCNYNAERKTWVPVMAGFLLAQREQEEQSSQSGSGYTSSTYYSSGSHYYYSRPAWRDTQGRYTWRSRSPGSVNGYTSKTADTLSRGGFGRASAHHSFGG</sequence>
<name>A0ABY6JCI7_9ENTR</name>
<protein>
    <submittedName>
        <fullName evidence="3">DUF1190 domain-containing protein</fullName>
    </submittedName>
</protein>
<gene>
    <name evidence="3" type="ORF">KFZ77_17240</name>
</gene>
<keyword evidence="2" id="KW-0812">Transmembrane</keyword>
<reference evidence="3 4" key="1">
    <citation type="submission" date="2021-05" db="EMBL/GenBank/DDBJ databases">
        <title>Isolation, identification, and the growth promoting effects of Pantoea dispersa strain YSD J2 from the aboveground leaves of Cyperus esculentus L.Var. Sativus.</title>
        <authorList>
            <person name="Wang S."/>
            <person name="Tang X.M."/>
            <person name="Huang Y.N."/>
        </authorList>
    </citation>
    <scope>NUCLEOTIDE SEQUENCE [LARGE SCALE GENOMIC DNA]</scope>
    <source>
        <strain evidence="4">YSD YN2</strain>
    </source>
</reference>
<evidence type="ECO:0000313" key="3">
    <source>
        <dbReference type="EMBL" id="UYU31550.1"/>
    </source>
</evidence>